<name>A0A0F9FEV1_9ZZZZ</name>
<dbReference type="AlphaFoldDB" id="A0A0F9FEV1"/>
<evidence type="ECO:0000313" key="1">
    <source>
        <dbReference type="EMBL" id="KKL76961.1"/>
    </source>
</evidence>
<dbReference type="EMBL" id="LAZR01023891">
    <property type="protein sequence ID" value="KKL76961.1"/>
    <property type="molecule type" value="Genomic_DNA"/>
</dbReference>
<protein>
    <submittedName>
        <fullName evidence="1">Uncharacterized protein</fullName>
    </submittedName>
</protein>
<sequence>MLVTVKTPVGNGQVVGFAVESASDDYDSAFHVLVATEKEPLRVFKPEECIVLTVEPEYVE</sequence>
<accession>A0A0F9FEV1</accession>
<proteinExistence type="predicted"/>
<reference evidence="1" key="1">
    <citation type="journal article" date="2015" name="Nature">
        <title>Complex archaea that bridge the gap between prokaryotes and eukaryotes.</title>
        <authorList>
            <person name="Spang A."/>
            <person name="Saw J.H."/>
            <person name="Jorgensen S.L."/>
            <person name="Zaremba-Niedzwiedzka K."/>
            <person name="Martijn J."/>
            <person name="Lind A.E."/>
            <person name="van Eijk R."/>
            <person name="Schleper C."/>
            <person name="Guy L."/>
            <person name="Ettema T.J."/>
        </authorList>
    </citation>
    <scope>NUCLEOTIDE SEQUENCE</scope>
</reference>
<gene>
    <name evidence="1" type="ORF">LCGC14_2039680</name>
</gene>
<comment type="caution">
    <text evidence="1">The sequence shown here is derived from an EMBL/GenBank/DDBJ whole genome shotgun (WGS) entry which is preliminary data.</text>
</comment>
<organism evidence="1">
    <name type="scientific">marine sediment metagenome</name>
    <dbReference type="NCBI Taxonomy" id="412755"/>
    <lineage>
        <taxon>unclassified sequences</taxon>
        <taxon>metagenomes</taxon>
        <taxon>ecological metagenomes</taxon>
    </lineage>
</organism>